<dbReference type="PANTHER" id="PTHR11647:SF1">
    <property type="entry name" value="COLLAPSIN RESPONSE MEDIATOR PROTEIN"/>
    <property type="match status" value="1"/>
</dbReference>
<dbReference type="AlphaFoldDB" id="A0A0E2H5T1"/>
<organism evidence="4 5">
    <name type="scientific">[Clostridium] clostridioforme 90A8</name>
    <dbReference type="NCBI Taxonomy" id="999408"/>
    <lineage>
        <taxon>Bacteria</taxon>
        <taxon>Bacillati</taxon>
        <taxon>Bacillota</taxon>
        <taxon>Clostridia</taxon>
        <taxon>Lachnospirales</taxon>
        <taxon>Lachnospiraceae</taxon>
        <taxon>Enterocloster</taxon>
    </lineage>
</organism>
<protein>
    <recommendedName>
        <fullName evidence="3">Amidohydrolase-related domain-containing protein</fullName>
    </recommendedName>
</protein>
<feature type="domain" description="Amidohydrolase-related" evidence="3">
    <location>
        <begin position="7"/>
        <end position="151"/>
    </location>
</feature>
<proteinExistence type="inferred from homology"/>
<evidence type="ECO:0000259" key="3">
    <source>
        <dbReference type="Pfam" id="PF01979"/>
    </source>
</evidence>
<name>A0A0E2H5T1_9FIRM</name>
<dbReference type="Gene3D" id="3.20.20.140">
    <property type="entry name" value="Metal-dependent hydrolases"/>
    <property type="match status" value="1"/>
</dbReference>
<sequence length="173" mass="18927">MCAPPLRKPEDSQCLWRALADGTIQTVSTDHCSFTTAQKALGKDDFTKIPGGMPGVETRGALLYTYGVDAGRITRERMCQLLSENPAKLYGMYPEKGVIAPGSDADIVVMRTGVEDTVTAADQVQNVDYAPFEGRKLTARIESVFLRGTQVVKDHQVVVEKAGRFVKRGKYAL</sequence>
<dbReference type="EMBL" id="AGYR01000047">
    <property type="protein sequence ID" value="ENZ10299.1"/>
    <property type="molecule type" value="Genomic_DNA"/>
</dbReference>
<comment type="similarity">
    <text evidence="2">Belongs to the metallo-dependent hydrolases superfamily. Hydantoinase/dihydropyrimidinase family.</text>
</comment>
<accession>A0A0E2H5T1</accession>
<comment type="cofactor">
    <cofactor evidence="1">
        <name>Zn(2+)</name>
        <dbReference type="ChEBI" id="CHEBI:29105"/>
    </cofactor>
</comment>
<dbReference type="InterPro" id="IPR050378">
    <property type="entry name" value="Metallo-dep_Hydrolases_sf"/>
</dbReference>
<evidence type="ECO:0000313" key="5">
    <source>
        <dbReference type="Proteomes" id="UP000013085"/>
    </source>
</evidence>
<dbReference type="InterPro" id="IPR011059">
    <property type="entry name" value="Metal-dep_hydrolase_composite"/>
</dbReference>
<dbReference type="Pfam" id="PF01979">
    <property type="entry name" value="Amidohydro_1"/>
    <property type="match status" value="1"/>
</dbReference>
<dbReference type="Proteomes" id="UP000013085">
    <property type="component" value="Unassembled WGS sequence"/>
</dbReference>
<dbReference type="SUPFAM" id="SSF51556">
    <property type="entry name" value="Metallo-dependent hydrolases"/>
    <property type="match status" value="1"/>
</dbReference>
<dbReference type="PATRIC" id="fig|999408.3.peg.4599"/>
<evidence type="ECO:0000256" key="2">
    <source>
        <dbReference type="ARBA" id="ARBA00008829"/>
    </source>
</evidence>
<dbReference type="PANTHER" id="PTHR11647">
    <property type="entry name" value="HYDRANTOINASE/DIHYDROPYRIMIDINASE FAMILY MEMBER"/>
    <property type="match status" value="1"/>
</dbReference>
<dbReference type="GO" id="GO:0016812">
    <property type="term" value="F:hydrolase activity, acting on carbon-nitrogen (but not peptide) bonds, in cyclic amides"/>
    <property type="evidence" value="ECO:0007669"/>
    <property type="project" value="TreeGrafter"/>
</dbReference>
<reference evidence="4 5" key="1">
    <citation type="submission" date="2013-01" db="EMBL/GenBank/DDBJ databases">
        <title>The Genome Sequence of Clostridium clostridioforme 90A8.</title>
        <authorList>
            <consortium name="The Broad Institute Genome Sequencing Platform"/>
            <person name="Earl A."/>
            <person name="Ward D."/>
            <person name="Feldgarden M."/>
            <person name="Gevers D."/>
            <person name="Courvalin P."/>
            <person name="Lambert T."/>
            <person name="Walker B."/>
            <person name="Young S.K."/>
            <person name="Zeng Q."/>
            <person name="Gargeya S."/>
            <person name="Fitzgerald M."/>
            <person name="Haas B."/>
            <person name="Abouelleil A."/>
            <person name="Alvarado L."/>
            <person name="Arachchi H.M."/>
            <person name="Berlin A.M."/>
            <person name="Chapman S.B."/>
            <person name="Dewar J."/>
            <person name="Goldberg J."/>
            <person name="Griggs A."/>
            <person name="Gujja S."/>
            <person name="Hansen M."/>
            <person name="Howarth C."/>
            <person name="Imamovic A."/>
            <person name="Larimer J."/>
            <person name="McCowan C."/>
            <person name="Murphy C."/>
            <person name="Neiman D."/>
            <person name="Pearson M."/>
            <person name="Priest M."/>
            <person name="Roberts A."/>
            <person name="Saif S."/>
            <person name="Shea T."/>
            <person name="Sisk P."/>
            <person name="Sykes S."/>
            <person name="Wortman J."/>
            <person name="Nusbaum C."/>
            <person name="Birren B."/>
        </authorList>
    </citation>
    <scope>NUCLEOTIDE SEQUENCE [LARGE SCALE GENOMIC DNA]</scope>
    <source>
        <strain evidence="4 5">90A8</strain>
    </source>
</reference>
<evidence type="ECO:0000313" key="4">
    <source>
        <dbReference type="EMBL" id="ENZ10299.1"/>
    </source>
</evidence>
<dbReference type="InterPro" id="IPR006680">
    <property type="entry name" value="Amidohydro-rel"/>
</dbReference>
<comment type="caution">
    <text evidence="4">The sequence shown here is derived from an EMBL/GenBank/DDBJ whole genome shotgun (WGS) entry which is preliminary data.</text>
</comment>
<dbReference type="SUPFAM" id="SSF51338">
    <property type="entry name" value="Composite domain of metallo-dependent hydrolases"/>
    <property type="match status" value="1"/>
</dbReference>
<dbReference type="InterPro" id="IPR032466">
    <property type="entry name" value="Metal_Hydrolase"/>
</dbReference>
<dbReference type="FunFam" id="3.20.20.140:FF:000174">
    <property type="entry name" value="Dihydropyrimidinase-related protein 2"/>
    <property type="match status" value="1"/>
</dbReference>
<gene>
    <name evidence="4" type="ORF">HMPREF1090_04280</name>
</gene>
<dbReference type="HOGENOM" id="CLU_085229_1_0_9"/>
<dbReference type="GO" id="GO:0005829">
    <property type="term" value="C:cytosol"/>
    <property type="evidence" value="ECO:0007669"/>
    <property type="project" value="TreeGrafter"/>
</dbReference>
<evidence type="ECO:0000256" key="1">
    <source>
        <dbReference type="ARBA" id="ARBA00001947"/>
    </source>
</evidence>